<evidence type="ECO:0000313" key="3">
    <source>
        <dbReference type="Proteomes" id="UP000591941"/>
    </source>
</evidence>
<sequence>MAQTIMVTYASQTGNTKQVAEAIADELGVSAVPMEAADPSQAECIAVGFWVHAGKPCEEATRFLESLAGKKVFLFGTMGAKPSEEHAILSARAARDMIAERNLLLGQFICQGKLADTIQKEVTTLVRFPYGEPVTLTRDMMADSASHPDAADLEAARQEARKAFAKVRR</sequence>
<dbReference type="RefSeq" id="WP_159822944.1">
    <property type="nucleotide sequence ID" value="NZ_CABWNB010000003.1"/>
</dbReference>
<accession>A0A841R138</accession>
<dbReference type="GO" id="GO:0010181">
    <property type="term" value="F:FMN binding"/>
    <property type="evidence" value="ECO:0007669"/>
    <property type="project" value="InterPro"/>
</dbReference>
<keyword evidence="3" id="KW-1185">Reference proteome</keyword>
<organism evidence="2 3">
    <name type="scientific">Negativicoccus succinicivorans</name>
    <dbReference type="NCBI Taxonomy" id="620903"/>
    <lineage>
        <taxon>Bacteria</taxon>
        <taxon>Bacillati</taxon>
        <taxon>Bacillota</taxon>
        <taxon>Negativicutes</taxon>
        <taxon>Veillonellales</taxon>
        <taxon>Veillonellaceae</taxon>
        <taxon>Negativicoccus</taxon>
    </lineage>
</organism>
<dbReference type="InterPro" id="IPR008254">
    <property type="entry name" value="Flavodoxin/NO_synth"/>
</dbReference>
<reference evidence="2 3" key="1">
    <citation type="submission" date="2020-08" db="EMBL/GenBank/DDBJ databases">
        <title>Genomic Encyclopedia of Type Strains, Phase IV (KMG-IV): sequencing the most valuable type-strain genomes for metagenomic binning, comparative biology and taxonomic classification.</title>
        <authorList>
            <person name="Goeker M."/>
        </authorList>
    </citation>
    <scope>NUCLEOTIDE SEQUENCE [LARGE SCALE GENOMIC DNA]</scope>
    <source>
        <strain evidence="2 3">DSM 21255</strain>
    </source>
</reference>
<name>A0A841R138_9FIRM</name>
<protein>
    <submittedName>
        <fullName evidence="2">Flavodoxin</fullName>
    </submittedName>
</protein>
<dbReference type="OrthoDB" id="307208at2"/>
<dbReference type="Gene3D" id="3.40.50.360">
    <property type="match status" value="1"/>
</dbReference>
<dbReference type="Pfam" id="PF12641">
    <property type="entry name" value="Flavodoxin_3"/>
    <property type="match status" value="1"/>
</dbReference>
<dbReference type="GeneID" id="93485917"/>
<dbReference type="GO" id="GO:0016651">
    <property type="term" value="F:oxidoreductase activity, acting on NAD(P)H"/>
    <property type="evidence" value="ECO:0007669"/>
    <property type="project" value="UniProtKB-ARBA"/>
</dbReference>
<evidence type="ECO:0000259" key="1">
    <source>
        <dbReference type="Pfam" id="PF12641"/>
    </source>
</evidence>
<dbReference type="SUPFAM" id="SSF52218">
    <property type="entry name" value="Flavoproteins"/>
    <property type="match status" value="1"/>
</dbReference>
<proteinExistence type="predicted"/>
<gene>
    <name evidence="2" type="ORF">HNR45_000645</name>
</gene>
<feature type="domain" description="Flavodoxin-like" evidence="1">
    <location>
        <begin position="7"/>
        <end position="158"/>
    </location>
</feature>
<evidence type="ECO:0000313" key="2">
    <source>
        <dbReference type="EMBL" id="MBB6477615.1"/>
    </source>
</evidence>
<dbReference type="AlphaFoldDB" id="A0A841R138"/>
<dbReference type="InterPro" id="IPR029039">
    <property type="entry name" value="Flavoprotein-like_sf"/>
</dbReference>
<dbReference type="Proteomes" id="UP000591941">
    <property type="component" value="Unassembled WGS sequence"/>
</dbReference>
<comment type="caution">
    <text evidence="2">The sequence shown here is derived from an EMBL/GenBank/DDBJ whole genome shotgun (WGS) entry which is preliminary data.</text>
</comment>
<dbReference type="EMBL" id="JACHHI010000002">
    <property type="protein sequence ID" value="MBB6477615.1"/>
    <property type="molecule type" value="Genomic_DNA"/>
</dbReference>